<sequence>MNNCDNIHIKNLVNSIKLMSGFSKDMAIGIKNLNSEHIYLSEYCRYLFKVEKDVSGLVSIWPNYSLLSSIEDDQQVFATKIAKTFVIFCSNEQLLVPFLFTKTPLIDPSTQEVFGLIYYGIEYPYFDIHEQIAANFNKDFIEDNLKIELSRREKEVIFFFMANCSSLEIAENIGKIYNKTITKSTIDSIFSNQLYLKFNVTSRVRLHEKLAKLGYGSIIPKTMLNNSVFTTEQFDII</sequence>
<accession>A0A2I7N732</accession>
<dbReference type="SUPFAM" id="SSF46894">
    <property type="entry name" value="C-terminal effector domain of the bipartite response regulators"/>
    <property type="match status" value="1"/>
</dbReference>
<proteinExistence type="predicted"/>
<dbReference type="GO" id="GO:0006355">
    <property type="term" value="P:regulation of DNA-templated transcription"/>
    <property type="evidence" value="ECO:0007669"/>
    <property type="project" value="InterPro"/>
</dbReference>
<gene>
    <name evidence="1" type="ORF">CUN60_06780</name>
</gene>
<dbReference type="InterPro" id="IPR016032">
    <property type="entry name" value="Sig_transdc_resp-reg_C-effctor"/>
</dbReference>
<keyword evidence="2" id="KW-1185">Reference proteome</keyword>
<evidence type="ECO:0000313" key="2">
    <source>
        <dbReference type="Proteomes" id="UP000236655"/>
    </source>
</evidence>
<reference evidence="2" key="1">
    <citation type="submission" date="2017-11" db="EMBL/GenBank/DDBJ databases">
        <authorList>
            <person name="Chan K.G."/>
            <person name="Lee L.S."/>
        </authorList>
    </citation>
    <scope>NUCLEOTIDE SEQUENCE [LARGE SCALE GENOMIC DNA]</scope>
    <source>
        <strain evidence="2">DSM 100970</strain>
    </source>
</reference>
<dbReference type="AlphaFoldDB" id="A0A2I7N732"/>
<protein>
    <recommendedName>
        <fullName evidence="3">HTH luxR-type domain-containing protein</fullName>
    </recommendedName>
</protein>
<dbReference type="RefSeq" id="WP_102951311.1">
    <property type="nucleotide sequence ID" value="NZ_CP024847.1"/>
</dbReference>
<dbReference type="Proteomes" id="UP000236655">
    <property type="component" value="Chromosome"/>
</dbReference>
<dbReference type="InterPro" id="IPR036388">
    <property type="entry name" value="WH-like_DNA-bd_sf"/>
</dbReference>
<evidence type="ECO:0000313" key="1">
    <source>
        <dbReference type="EMBL" id="AUR52015.1"/>
    </source>
</evidence>
<dbReference type="KEGG" id="nba:CUN60_06780"/>
<organism evidence="1 2">
    <name type="scientific">Aquella oligotrophica</name>
    <dbReference type="NCBI Taxonomy" id="2067065"/>
    <lineage>
        <taxon>Bacteria</taxon>
        <taxon>Pseudomonadati</taxon>
        <taxon>Pseudomonadota</taxon>
        <taxon>Betaproteobacteria</taxon>
        <taxon>Neisseriales</taxon>
        <taxon>Neisseriaceae</taxon>
        <taxon>Aquella</taxon>
    </lineage>
</organism>
<name>A0A2I7N732_9NEIS</name>
<dbReference type="EMBL" id="CP024847">
    <property type="protein sequence ID" value="AUR52015.1"/>
    <property type="molecule type" value="Genomic_DNA"/>
</dbReference>
<dbReference type="Gene3D" id="1.10.10.10">
    <property type="entry name" value="Winged helix-like DNA-binding domain superfamily/Winged helix DNA-binding domain"/>
    <property type="match status" value="1"/>
</dbReference>
<dbReference type="GO" id="GO:0003677">
    <property type="term" value="F:DNA binding"/>
    <property type="evidence" value="ECO:0007669"/>
    <property type="project" value="InterPro"/>
</dbReference>
<evidence type="ECO:0008006" key="3">
    <source>
        <dbReference type="Google" id="ProtNLM"/>
    </source>
</evidence>